<protein>
    <recommendedName>
        <fullName evidence="3">Maturase K</fullName>
    </recommendedName>
</protein>
<comment type="caution">
    <text evidence="1">The sequence shown here is derived from an EMBL/GenBank/DDBJ whole genome shotgun (WGS) entry which is preliminary data.</text>
</comment>
<evidence type="ECO:0000313" key="1">
    <source>
        <dbReference type="EMBL" id="KAL2622816.1"/>
    </source>
</evidence>
<evidence type="ECO:0008006" key="3">
    <source>
        <dbReference type="Google" id="ProtNLM"/>
    </source>
</evidence>
<dbReference type="EMBL" id="JBHFFA010000006">
    <property type="protein sequence ID" value="KAL2622816.1"/>
    <property type="molecule type" value="Genomic_DNA"/>
</dbReference>
<gene>
    <name evidence="1" type="ORF">R1flu_003021</name>
</gene>
<keyword evidence="2" id="KW-1185">Reference proteome</keyword>
<sequence length="158" mass="18824">MKWMELLEFFFYRNLGSLNFSRAECGGPYTHWLVFLREIWTPRPLPFLPSPELRCIVCFEVERSHKERVEHRVAAWLTRNPKSFMFLLAEEQLHKWDKVSLMRYKSRGLAGPCPKYPIKPQIYLLQTSYICRQRWFSSRCDTASELIFRAFLVSGVPA</sequence>
<name>A0ABD1Y856_9MARC</name>
<dbReference type="AlphaFoldDB" id="A0ABD1Y856"/>
<proteinExistence type="predicted"/>
<evidence type="ECO:0000313" key="2">
    <source>
        <dbReference type="Proteomes" id="UP001605036"/>
    </source>
</evidence>
<organism evidence="1 2">
    <name type="scientific">Riccia fluitans</name>
    <dbReference type="NCBI Taxonomy" id="41844"/>
    <lineage>
        <taxon>Eukaryota</taxon>
        <taxon>Viridiplantae</taxon>
        <taxon>Streptophyta</taxon>
        <taxon>Embryophyta</taxon>
        <taxon>Marchantiophyta</taxon>
        <taxon>Marchantiopsida</taxon>
        <taxon>Marchantiidae</taxon>
        <taxon>Marchantiales</taxon>
        <taxon>Ricciaceae</taxon>
        <taxon>Riccia</taxon>
    </lineage>
</organism>
<reference evidence="1 2" key="1">
    <citation type="submission" date="2024-09" db="EMBL/GenBank/DDBJ databases">
        <title>Chromosome-scale assembly of Riccia fluitans.</title>
        <authorList>
            <person name="Paukszto L."/>
            <person name="Sawicki J."/>
            <person name="Karawczyk K."/>
            <person name="Piernik-Szablinska J."/>
            <person name="Szczecinska M."/>
            <person name="Mazdziarz M."/>
        </authorList>
    </citation>
    <scope>NUCLEOTIDE SEQUENCE [LARGE SCALE GENOMIC DNA]</scope>
    <source>
        <strain evidence="1">Rf_01</strain>
        <tissue evidence="1">Aerial parts of the thallus</tissue>
    </source>
</reference>
<dbReference type="Proteomes" id="UP001605036">
    <property type="component" value="Unassembled WGS sequence"/>
</dbReference>
<accession>A0ABD1Y856</accession>